<keyword evidence="1" id="KW-0812">Transmembrane</keyword>
<protein>
    <submittedName>
        <fullName evidence="4">DUF4129 domain-containing protein</fullName>
    </submittedName>
</protein>
<name>A0ABS1HID9_9BACT</name>
<feature type="signal peptide" evidence="2">
    <location>
        <begin position="1"/>
        <end position="21"/>
    </location>
</feature>
<dbReference type="InterPro" id="IPR025403">
    <property type="entry name" value="TgpA-like_C"/>
</dbReference>
<keyword evidence="1" id="KW-0472">Membrane</keyword>
<sequence length="244" mass="28129">MKIIRLLSIVTILLLAFNVQADGAMLASDSIQAWDNSVVNYRCPSVDTVNYYRALPEYKYDLVKEPESILSKVLRWVSSFFTVSGEGITVLGWLLIIAAVLALLALIIKIAGIPIKGLFVFSKSTKVTQLNFGKSKANIEDQKLDNMLEVFINNQAYREATRIIFLQILRTLNRKGLIQWNAFKTDRDYFFELDDKSIKQEFLQIIRQYEYVWYGKFEISAADFEFLKANFAHFTNHLENRKAS</sequence>
<reference evidence="4 5" key="1">
    <citation type="submission" date="2021-01" db="EMBL/GenBank/DDBJ databases">
        <title>Carboxyliciviraga sp.nov., isolated from coastal sediments.</title>
        <authorList>
            <person name="Lu D."/>
            <person name="Zhang T."/>
        </authorList>
    </citation>
    <scope>NUCLEOTIDE SEQUENCE [LARGE SCALE GENOMIC DNA]</scope>
    <source>
        <strain evidence="4 5">N1Y132</strain>
    </source>
</reference>
<keyword evidence="5" id="KW-1185">Reference proteome</keyword>
<evidence type="ECO:0000256" key="2">
    <source>
        <dbReference type="SAM" id="SignalP"/>
    </source>
</evidence>
<gene>
    <name evidence="4" type="ORF">JIV24_08800</name>
</gene>
<evidence type="ECO:0000313" key="4">
    <source>
        <dbReference type="EMBL" id="MBK3517431.1"/>
    </source>
</evidence>
<comment type="caution">
    <text evidence="4">The sequence shown here is derived from an EMBL/GenBank/DDBJ whole genome shotgun (WGS) entry which is preliminary data.</text>
</comment>
<dbReference type="Proteomes" id="UP000605676">
    <property type="component" value="Unassembled WGS sequence"/>
</dbReference>
<feature type="chain" id="PRO_5045918929" evidence="2">
    <location>
        <begin position="22"/>
        <end position="244"/>
    </location>
</feature>
<dbReference type="Pfam" id="PF13559">
    <property type="entry name" value="DUF4129"/>
    <property type="match status" value="1"/>
</dbReference>
<keyword evidence="2" id="KW-0732">Signal</keyword>
<feature type="transmembrane region" description="Helical" evidence="1">
    <location>
        <begin position="88"/>
        <end position="108"/>
    </location>
</feature>
<evidence type="ECO:0000256" key="1">
    <source>
        <dbReference type="SAM" id="Phobius"/>
    </source>
</evidence>
<accession>A0ABS1HID9</accession>
<dbReference type="EMBL" id="JAENRR010000016">
    <property type="protein sequence ID" value="MBK3517431.1"/>
    <property type="molecule type" value="Genomic_DNA"/>
</dbReference>
<organism evidence="4 5">
    <name type="scientific">Carboxylicivirga marina</name>
    <dbReference type="NCBI Taxonomy" id="2800988"/>
    <lineage>
        <taxon>Bacteria</taxon>
        <taxon>Pseudomonadati</taxon>
        <taxon>Bacteroidota</taxon>
        <taxon>Bacteroidia</taxon>
        <taxon>Marinilabiliales</taxon>
        <taxon>Marinilabiliaceae</taxon>
        <taxon>Carboxylicivirga</taxon>
    </lineage>
</organism>
<proteinExistence type="predicted"/>
<evidence type="ECO:0000313" key="5">
    <source>
        <dbReference type="Proteomes" id="UP000605676"/>
    </source>
</evidence>
<keyword evidence="1" id="KW-1133">Transmembrane helix</keyword>
<dbReference type="RefSeq" id="WP_200464661.1">
    <property type="nucleotide sequence ID" value="NZ_JAENRR010000016.1"/>
</dbReference>
<evidence type="ECO:0000259" key="3">
    <source>
        <dbReference type="Pfam" id="PF13559"/>
    </source>
</evidence>
<feature type="domain" description="Protein-glutamine gamma-glutamyltransferase-like C-terminal" evidence="3">
    <location>
        <begin position="165"/>
        <end position="226"/>
    </location>
</feature>